<evidence type="ECO:0000313" key="2">
    <source>
        <dbReference type="Proteomes" id="UP000664032"/>
    </source>
</evidence>
<dbReference type="EMBL" id="JAFIQS020000004">
    <property type="protein sequence ID" value="KAH9482408.1"/>
    <property type="molecule type" value="Genomic_DNA"/>
</dbReference>
<name>A0ACB8H3C0_PSICU</name>
<reference evidence="1" key="1">
    <citation type="submission" date="2021-10" db="EMBL/GenBank/DDBJ databases">
        <title>Psilocybe cubensis genome.</title>
        <authorList>
            <person name="Mckernan K.J."/>
            <person name="Crawford S."/>
            <person name="Trippe A."/>
            <person name="Kane L.T."/>
            <person name="Mclaughlin S."/>
        </authorList>
    </citation>
    <scope>NUCLEOTIDE SEQUENCE</scope>
    <source>
        <strain evidence="1">MGC-MH-2018</strain>
    </source>
</reference>
<accession>A0ACB8H3C0</accession>
<protein>
    <submittedName>
        <fullName evidence="1">Kinesin-like protein 6</fullName>
    </submittedName>
</protein>
<gene>
    <name evidence="1" type="ORF">JR316_0004508</name>
</gene>
<keyword evidence="2" id="KW-1185">Reference proteome</keyword>
<proteinExistence type="predicted"/>
<dbReference type="Proteomes" id="UP000664032">
    <property type="component" value="Unassembled WGS sequence"/>
</dbReference>
<comment type="caution">
    <text evidence="1">The sequence shown here is derived from an EMBL/GenBank/DDBJ whole genome shotgun (WGS) entry which is preliminary data.</text>
</comment>
<sequence length="1519" mass="168527">MVAAGSITVAVRVRPPTPSEAARLPEPCYDETFRGEGALSTPGKVVNTATLRDIVQIVDDRILTFDPDEKDRSRAFMERGFMPPGTKRYKDKRFMFDRVFGHHARQEEVYEATTKPLLQGLLDGYNATVFAYGATGCGKTHTISGTDNDPGIIYLTMADLFQRIEDRSEEWNVEVMVTFLEIYNEEIRDLLAEPGAPTQRGGLSIREDKTVKVVGLVELKPRTAEEVKEIVLQGNLRRTQSPTHANETSSRSHAVLQVHVTQSPRTAAITEQRTMGTLSIIDLAGSERAAATMNMGQRMVEGANINKSLLALGNCINALCESGGAIRHVPYRNSKLTRLLKFSLGGNCKTVMIVCVAPTSNHFDDTHNTLVYAERATKIKTKVVTRNVVNVDRHVGRYVEAINRLNLEVAELKEKLAGKRGTEQEMQARKKAECKAEIERSRKDVHFKLEQTKPSIVDGATCSAKLEVAKLKLDAIQIRLSQMDTEGQSSASQAERALLKAFSGPEEEVTKPGSVLNTRLQRSSNSSAMFDATMRAVSERKSEKLDDIGHENVKLETSFVKATIDKLKAENERNVMREAVGDLADITVKLIGMLGRCTVAVGEASHLLRSSLDQDEVRKIANSLDTMRSKNDETFQKLLGHSTETYLVKERIGSSPTSSVYENFENYGVTFGRRISSVPSAPLPIKSAPTRRTSSYGNLSISASPPRRSHKSPRKSLRSSLASQPYRRVSDKERKAPKSAKNVQWRDEAGQGEIDDGGDKILPPVSLNIIPSSPSNDIPAIKSAPPRAPSPLRPPSVLGSESEWEDENEKTDDSLSMSFFTSSTSLSANSAASSRPKRSRPSRLDPNFLKSKSKPSTLGSLREDDEGVVEPRGYPLSDMNLNRVGPNDDSGSSDGNLHVPKCGLERQQILQTNMALSWTWAPKLPFRAGVRKSINPGVVLSSTQPLQVKTNPPDFEIQMSAGIFQLPNKAFIDALLSPIICGLALHLLFNKFEQEHLRLLNFALLLFPVAPVYILLPHYGDTLTPRAVLTAYSATYATLLLSLILYRLSPLHPLWKYPGPLLAKCTKFWGVYHSSTGQFHRTLSSLHQRYGPIVRTGPNELSFCDVDAIQSILGADGMGKGPVWDGRHSPKRKEVSLIAIRDTAEHLQRRKVWNRAFNISRIKKYEPILRVRVDQLVDSLQDLALKHKEVDMAEWMSLFAYDFMGDMAFGGFFELMHEGDVNGLWKLMETGIRMNAYSQHIPWAASILYALPGLGKASTKLIDFAVKMANKRIERGMAYTGEDLSSHLLDEVSPSPKPVPFNVYASDALLALVAGSDTTATTLSNIFFYILSEKSFFERLRNEVDDNFPIKEGQVPADDTTKLSSMPYLNAVINEALRLQPPVASSLQRAPETGTGGKLIGSIFVPEGTGVYLPPYAIHRDERYFCPNPTAFFPERWLSKDSSIKTIHAAFIPYSVGPMNCAGKLLAQLELRVVVATLVQRFDMDLKPDWDRSNWEADLQDFFVLAKGMLPVIVKRREI</sequence>
<organism evidence="1 2">
    <name type="scientific">Psilocybe cubensis</name>
    <name type="common">Psychedelic mushroom</name>
    <name type="synonym">Stropharia cubensis</name>
    <dbReference type="NCBI Taxonomy" id="181762"/>
    <lineage>
        <taxon>Eukaryota</taxon>
        <taxon>Fungi</taxon>
        <taxon>Dikarya</taxon>
        <taxon>Basidiomycota</taxon>
        <taxon>Agaricomycotina</taxon>
        <taxon>Agaricomycetes</taxon>
        <taxon>Agaricomycetidae</taxon>
        <taxon>Agaricales</taxon>
        <taxon>Agaricineae</taxon>
        <taxon>Strophariaceae</taxon>
        <taxon>Psilocybe</taxon>
    </lineage>
</organism>
<evidence type="ECO:0000313" key="1">
    <source>
        <dbReference type="EMBL" id="KAH9482408.1"/>
    </source>
</evidence>